<gene>
    <name evidence="2" type="ORF">ISP19_11505</name>
</gene>
<organism evidence="2 3">
    <name type="scientific">Dyella flava</name>
    <dbReference type="NCBI Taxonomy" id="1920170"/>
    <lineage>
        <taxon>Bacteria</taxon>
        <taxon>Pseudomonadati</taxon>
        <taxon>Pseudomonadota</taxon>
        <taxon>Gammaproteobacteria</taxon>
        <taxon>Lysobacterales</taxon>
        <taxon>Rhodanobacteraceae</taxon>
        <taxon>Dyella</taxon>
    </lineage>
</organism>
<evidence type="ECO:0000313" key="3">
    <source>
        <dbReference type="Proteomes" id="UP001430149"/>
    </source>
</evidence>
<dbReference type="EMBL" id="JADIKE010000036">
    <property type="protein sequence ID" value="MBM7125993.1"/>
    <property type="molecule type" value="Genomic_DNA"/>
</dbReference>
<accession>A0ABS2K6P4</accession>
<comment type="caution">
    <text evidence="2">The sequence shown here is derived from an EMBL/GenBank/DDBJ whole genome shotgun (WGS) entry which is preliminary data.</text>
</comment>
<reference evidence="2" key="1">
    <citation type="submission" date="2020-10" db="EMBL/GenBank/DDBJ databases">
        <title>Phylogeny of dyella-like bacteria.</title>
        <authorList>
            <person name="Fu J."/>
        </authorList>
    </citation>
    <scope>NUCLEOTIDE SEQUENCE</scope>
    <source>
        <strain evidence="2">DHOC52</strain>
    </source>
</reference>
<keyword evidence="1" id="KW-0472">Membrane</keyword>
<evidence type="ECO:0000256" key="1">
    <source>
        <dbReference type="SAM" id="Phobius"/>
    </source>
</evidence>
<feature type="transmembrane region" description="Helical" evidence="1">
    <location>
        <begin position="6"/>
        <end position="23"/>
    </location>
</feature>
<dbReference type="RefSeq" id="WP_204682213.1">
    <property type="nucleotide sequence ID" value="NZ_BSNR01000024.1"/>
</dbReference>
<dbReference type="Proteomes" id="UP001430149">
    <property type="component" value="Unassembled WGS sequence"/>
</dbReference>
<protein>
    <recommendedName>
        <fullName evidence="4">PH domain-containing protein</fullName>
    </recommendedName>
</protein>
<feature type="transmembrane region" description="Helical" evidence="1">
    <location>
        <begin position="44"/>
        <end position="64"/>
    </location>
</feature>
<keyword evidence="1" id="KW-1133">Transmembrane helix</keyword>
<feature type="transmembrane region" description="Helical" evidence="1">
    <location>
        <begin position="70"/>
        <end position="88"/>
    </location>
</feature>
<proteinExistence type="predicted"/>
<sequence length="184" mass="20305">MIVGLSYLIVAIALPLIMLVMRSTSRGDSGNGDEFRYQSGWAPVMLVFSGVPVVAALVILVVMWPNVSGIQFLIVALVAAAVSCYFVYGYRYLKDFCISADDGGIEIKTVWGAKKVGFDQIKKIVLLQGGRGEEVLEVYDASEKRVLRLTDSLNDLQGLCGLLRMRAGKFGAVYKRRDKWGKWS</sequence>
<evidence type="ECO:0008006" key="4">
    <source>
        <dbReference type="Google" id="ProtNLM"/>
    </source>
</evidence>
<name>A0ABS2K6P4_9GAMM</name>
<keyword evidence="1" id="KW-0812">Transmembrane</keyword>
<keyword evidence="3" id="KW-1185">Reference proteome</keyword>
<evidence type="ECO:0000313" key="2">
    <source>
        <dbReference type="EMBL" id="MBM7125993.1"/>
    </source>
</evidence>